<evidence type="ECO:0000256" key="3">
    <source>
        <dbReference type="ARBA" id="ARBA00022723"/>
    </source>
</evidence>
<dbReference type="GO" id="GO:0008270">
    <property type="term" value="F:zinc ion binding"/>
    <property type="evidence" value="ECO:0007669"/>
    <property type="project" value="UniProtKB-KW"/>
</dbReference>
<dbReference type="GO" id="GO:0005634">
    <property type="term" value="C:nucleus"/>
    <property type="evidence" value="ECO:0007669"/>
    <property type="project" value="UniProtKB-SubCell"/>
</dbReference>
<dbReference type="Pfam" id="PF02892">
    <property type="entry name" value="zf-BED"/>
    <property type="match status" value="1"/>
</dbReference>
<dbReference type="SUPFAM" id="SSF53098">
    <property type="entry name" value="Ribonuclease H-like"/>
    <property type="match status" value="1"/>
</dbReference>
<feature type="domain" description="BED-type" evidence="12">
    <location>
        <begin position="49"/>
        <end position="108"/>
    </location>
</feature>
<evidence type="ECO:0000256" key="7">
    <source>
        <dbReference type="ARBA" id="ARBA00023125"/>
    </source>
</evidence>
<evidence type="ECO:0000313" key="13">
    <source>
        <dbReference type="EMBL" id="KMS96408.1"/>
    </source>
</evidence>
<dbReference type="SMART" id="SM00614">
    <property type="entry name" value="ZnF_BED"/>
    <property type="match status" value="1"/>
</dbReference>
<dbReference type="SUPFAM" id="SSF57667">
    <property type="entry name" value="beta-beta-alpha zinc fingers"/>
    <property type="match status" value="1"/>
</dbReference>
<proteinExistence type="predicted"/>
<feature type="compositionally biased region" description="Polar residues" evidence="11">
    <location>
        <begin position="8"/>
        <end position="28"/>
    </location>
</feature>
<comment type="subunit">
    <text evidence="2">Homodimer.</text>
</comment>
<organism evidence="13 14">
    <name type="scientific">Beta vulgaris subsp. vulgaris</name>
    <name type="common">Beet</name>
    <dbReference type="NCBI Taxonomy" id="3555"/>
    <lineage>
        <taxon>Eukaryota</taxon>
        <taxon>Viridiplantae</taxon>
        <taxon>Streptophyta</taxon>
        <taxon>Embryophyta</taxon>
        <taxon>Tracheophyta</taxon>
        <taxon>Spermatophyta</taxon>
        <taxon>Magnoliopsida</taxon>
        <taxon>eudicotyledons</taxon>
        <taxon>Gunneridae</taxon>
        <taxon>Pentapetalae</taxon>
        <taxon>Caryophyllales</taxon>
        <taxon>Chenopodiaceae</taxon>
        <taxon>Betoideae</taxon>
        <taxon>Beta</taxon>
    </lineage>
</organism>
<dbReference type="GO" id="GO:0003677">
    <property type="term" value="F:DNA binding"/>
    <property type="evidence" value="ECO:0007669"/>
    <property type="project" value="UniProtKB-KW"/>
</dbReference>
<dbReference type="Gramene" id="KMS96408">
    <property type="protein sequence ID" value="KMS96408"/>
    <property type="gene ID" value="BVRB_9g225330"/>
</dbReference>
<dbReference type="OrthoDB" id="1937726at2759"/>
<keyword evidence="8" id="KW-0804">Transcription</keyword>
<evidence type="ECO:0000256" key="9">
    <source>
        <dbReference type="ARBA" id="ARBA00023242"/>
    </source>
</evidence>
<dbReference type="PANTHER" id="PTHR46481:SF11">
    <property type="entry name" value="ZINC FINGER BED DOMAIN-CONTAINING PROTEIN RICESLEEPER 2-LIKE"/>
    <property type="match status" value="1"/>
</dbReference>
<keyword evidence="9" id="KW-0539">Nucleus</keyword>
<comment type="subcellular location">
    <subcellularLocation>
        <location evidence="1">Nucleus</location>
    </subcellularLocation>
</comment>
<evidence type="ECO:0000256" key="4">
    <source>
        <dbReference type="ARBA" id="ARBA00022771"/>
    </source>
</evidence>
<dbReference type="InterPro" id="IPR012337">
    <property type="entry name" value="RNaseH-like_sf"/>
</dbReference>
<evidence type="ECO:0000256" key="8">
    <source>
        <dbReference type="ARBA" id="ARBA00023163"/>
    </source>
</evidence>
<evidence type="ECO:0000256" key="6">
    <source>
        <dbReference type="ARBA" id="ARBA00023015"/>
    </source>
</evidence>
<gene>
    <name evidence="13" type="ORF">BVRB_9g225330</name>
</gene>
<accession>A0A0J8B8V1</accession>
<reference evidence="13 14" key="1">
    <citation type="journal article" date="2014" name="Nature">
        <title>The genome of the recently domesticated crop plant sugar beet (Beta vulgaris).</title>
        <authorList>
            <person name="Dohm J.C."/>
            <person name="Minoche A.E."/>
            <person name="Holtgrawe D."/>
            <person name="Capella-Gutierrez S."/>
            <person name="Zakrzewski F."/>
            <person name="Tafer H."/>
            <person name="Rupp O."/>
            <person name="Sorensen T.R."/>
            <person name="Stracke R."/>
            <person name="Reinhardt R."/>
            <person name="Goesmann A."/>
            <person name="Kraft T."/>
            <person name="Schulz B."/>
            <person name="Stadler P.F."/>
            <person name="Schmidt T."/>
            <person name="Gabaldon T."/>
            <person name="Lehrach H."/>
            <person name="Weisshaar B."/>
            <person name="Himmelbauer H."/>
        </authorList>
    </citation>
    <scope>NUCLEOTIDE SEQUENCE [LARGE SCALE GENOMIC DNA]</scope>
    <source>
        <tissue evidence="13">Taproot</tissue>
    </source>
</reference>
<dbReference type="eggNOG" id="KOG1121">
    <property type="taxonomic scope" value="Eukaryota"/>
</dbReference>
<dbReference type="InterPro" id="IPR003656">
    <property type="entry name" value="Znf_BED"/>
</dbReference>
<dbReference type="Pfam" id="PF05699">
    <property type="entry name" value="Dimer_Tnp_hAT"/>
    <property type="match status" value="1"/>
</dbReference>
<protein>
    <recommendedName>
        <fullName evidence="12">BED-type domain-containing protein</fullName>
    </recommendedName>
</protein>
<dbReference type="EMBL" id="KQ090380">
    <property type="protein sequence ID" value="KMS96408.1"/>
    <property type="molecule type" value="Genomic_DNA"/>
</dbReference>
<evidence type="ECO:0000256" key="10">
    <source>
        <dbReference type="PROSITE-ProRule" id="PRU00027"/>
    </source>
</evidence>
<dbReference type="InterPro" id="IPR025525">
    <property type="entry name" value="hAT-like_transposase_RNase-H"/>
</dbReference>
<keyword evidence="14" id="KW-1185">Reference proteome</keyword>
<name>A0A0J8B8V1_BETVV</name>
<feature type="region of interest" description="Disordered" evidence="11">
    <location>
        <begin position="1"/>
        <end position="44"/>
    </location>
</feature>
<evidence type="ECO:0000313" key="14">
    <source>
        <dbReference type="Proteomes" id="UP000035740"/>
    </source>
</evidence>
<evidence type="ECO:0000256" key="1">
    <source>
        <dbReference type="ARBA" id="ARBA00004123"/>
    </source>
</evidence>
<dbReference type="SUPFAM" id="SSF140996">
    <property type="entry name" value="Hermes dimerisation domain"/>
    <property type="match status" value="1"/>
</dbReference>
<evidence type="ECO:0000256" key="5">
    <source>
        <dbReference type="ARBA" id="ARBA00022833"/>
    </source>
</evidence>
<dbReference type="Proteomes" id="UP000035740">
    <property type="component" value="Unassembled WGS sequence"/>
</dbReference>
<dbReference type="InterPro" id="IPR008906">
    <property type="entry name" value="HATC_C_dom"/>
</dbReference>
<sequence length="521" mass="60019">MTSKDDNNNGTATSKPSATSSCTPTPNTLDDDESPINSNDPLLLPLTSRHTSEAWSHFKRKRVGDEIKAECNYCLKQLVGGPKSGTSHLKEHTKKCPKRKCLDLRQTRLFGTQNNPCSQTETLSLAPYEFLQENGRKDLAEMIILHQYPLSKVEHYGFRKYSRTLQPGFKVPCRNTTKKDKLQRYDKEKEIISGLLRNAKSRVALTTDMWTADNQRKGYIAVTAHFIDNAWKLQSRIIRSYREVFVVLSARNNLYKNPPLSEDWDKVDKICEVLEMFKNTTLEFSVSHNPTANIYFSVICEIKLALRNWLSSPIDYMRKMVAVMVEKYDKYWVNVNGLMGVATILDPRFKTKLIRFYFCKIYNEIEVNYEVDRIRSLLVELVEEYGNKNGKNQASTSRSTTPNFSNTKSYMKEYAQFLKEDNDEVQEISDLDKYLGAQPIPLVDDFDLLNWWKTNGHSYPILQQIVRDIMSIPVSTVSSESAFSTSGRVLDPYRSRLLPRMVEALMCAQNWTWAEIKGSSE</sequence>
<evidence type="ECO:0000256" key="2">
    <source>
        <dbReference type="ARBA" id="ARBA00011738"/>
    </source>
</evidence>
<evidence type="ECO:0000256" key="11">
    <source>
        <dbReference type="SAM" id="MobiDB-lite"/>
    </source>
</evidence>
<dbReference type="PROSITE" id="PS50808">
    <property type="entry name" value="ZF_BED"/>
    <property type="match status" value="1"/>
</dbReference>
<keyword evidence="7" id="KW-0238">DNA-binding</keyword>
<dbReference type="InterPro" id="IPR036236">
    <property type="entry name" value="Znf_C2H2_sf"/>
</dbReference>
<keyword evidence="5" id="KW-0862">Zinc</keyword>
<dbReference type="AlphaFoldDB" id="A0A0J8B8V1"/>
<keyword evidence="3" id="KW-0479">Metal-binding</keyword>
<dbReference type="GO" id="GO:0046983">
    <property type="term" value="F:protein dimerization activity"/>
    <property type="evidence" value="ECO:0007669"/>
    <property type="project" value="InterPro"/>
</dbReference>
<keyword evidence="6" id="KW-0805">Transcription regulation</keyword>
<dbReference type="PANTHER" id="PTHR46481">
    <property type="entry name" value="ZINC FINGER BED DOMAIN-CONTAINING PROTEIN 4"/>
    <property type="match status" value="1"/>
</dbReference>
<dbReference type="OMA" id="LACDFWN"/>
<dbReference type="InterPro" id="IPR052035">
    <property type="entry name" value="ZnF_BED_domain_contain"/>
</dbReference>
<keyword evidence="4 10" id="KW-0863">Zinc-finger</keyword>
<dbReference type="Pfam" id="PF14372">
    <property type="entry name" value="hAT-like_RNase-H"/>
    <property type="match status" value="1"/>
</dbReference>
<evidence type="ECO:0000259" key="12">
    <source>
        <dbReference type="PROSITE" id="PS50808"/>
    </source>
</evidence>